<name>A0ABU0A3G4_9BACI</name>
<dbReference type="PANTHER" id="PTHR42924">
    <property type="entry name" value="EXONUCLEASE"/>
    <property type="match status" value="1"/>
</dbReference>
<dbReference type="PANTHER" id="PTHR42924:SF3">
    <property type="entry name" value="POLYMERASE_HISTIDINOL PHOSPHATASE N-TERMINAL DOMAIN-CONTAINING PROTEIN"/>
    <property type="match status" value="1"/>
</dbReference>
<gene>
    <name evidence="3" type="ORF">J2S74_005005</name>
</gene>
<dbReference type="RefSeq" id="WP_307331437.1">
    <property type="nucleotide sequence ID" value="NZ_JAUSUG010000029.1"/>
</dbReference>
<organism evidence="3 4">
    <name type="scientific">Evansella vedderi</name>
    <dbReference type="NCBI Taxonomy" id="38282"/>
    <lineage>
        <taxon>Bacteria</taxon>
        <taxon>Bacillati</taxon>
        <taxon>Bacillota</taxon>
        <taxon>Bacilli</taxon>
        <taxon>Bacillales</taxon>
        <taxon>Bacillaceae</taxon>
        <taxon>Evansella</taxon>
    </lineage>
</organism>
<dbReference type="InterPro" id="IPR052018">
    <property type="entry name" value="PHP_domain"/>
</dbReference>
<evidence type="ECO:0000313" key="4">
    <source>
        <dbReference type="Proteomes" id="UP001230005"/>
    </source>
</evidence>
<dbReference type="Pfam" id="PF02811">
    <property type="entry name" value="PHP"/>
    <property type="match status" value="1"/>
</dbReference>
<feature type="region of interest" description="Disordered" evidence="1">
    <location>
        <begin position="1"/>
        <end position="22"/>
    </location>
</feature>
<evidence type="ECO:0000256" key="1">
    <source>
        <dbReference type="SAM" id="MobiDB-lite"/>
    </source>
</evidence>
<dbReference type="InterPro" id="IPR004013">
    <property type="entry name" value="PHP_dom"/>
</dbReference>
<dbReference type="SMART" id="SM00481">
    <property type="entry name" value="POLIIIAc"/>
    <property type="match status" value="1"/>
</dbReference>
<dbReference type="InterPro" id="IPR003141">
    <property type="entry name" value="Pol/His_phosphatase_N"/>
</dbReference>
<evidence type="ECO:0000259" key="2">
    <source>
        <dbReference type="SMART" id="SM00481"/>
    </source>
</evidence>
<dbReference type="EMBL" id="JAUSUG010000029">
    <property type="protein sequence ID" value="MDQ0257547.1"/>
    <property type="molecule type" value="Genomic_DNA"/>
</dbReference>
<keyword evidence="4" id="KW-1185">Reference proteome</keyword>
<dbReference type="SUPFAM" id="SSF89550">
    <property type="entry name" value="PHP domain-like"/>
    <property type="match status" value="1"/>
</dbReference>
<proteinExistence type="predicted"/>
<protein>
    <submittedName>
        <fullName evidence="3">Metal-dependent phosphoesterase TrpH</fullName>
    </submittedName>
</protein>
<feature type="domain" description="Polymerase/histidinol phosphatase N-terminal" evidence="2">
    <location>
        <begin position="10"/>
        <end position="75"/>
    </location>
</feature>
<sequence>MQFKPNGRLADLHMHSTASDGGYSPEDLMKKCVQAGLEIVSLTDHDTTMGVKSAKEVAEANGMQFITGIELSTRFKNTHVDILGYGIEPSNSILQDTISFHQHMRVKRMEKMIEKCHELGLQIDFQEVKVLAKGDTLSRPHIAQALVNRGYVSNVKEAFDLYFKEGQPCYVEKEKEMTPQEAIQLIHQAGGIAIVAHPILYTLDDDIYQWLLEEDLDGVEVYHRDHDVEAVERFLTIAKKAERERGRQVYLTGGSDFHHESFGRTGESIGTTTLPFEHAEKLLHAVNKI</sequence>
<comment type="caution">
    <text evidence="3">The sequence shown here is derived from an EMBL/GenBank/DDBJ whole genome shotgun (WGS) entry which is preliminary data.</text>
</comment>
<evidence type="ECO:0000313" key="3">
    <source>
        <dbReference type="EMBL" id="MDQ0257547.1"/>
    </source>
</evidence>
<dbReference type="Gene3D" id="3.20.20.140">
    <property type="entry name" value="Metal-dependent hydrolases"/>
    <property type="match status" value="1"/>
</dbReference>
<dbReference type="InterPro" id="IPR016195">
    <property type="entry name" value="Pol/histidinol_Pase-like"/>
</dbReference>
<reference evidence="3 4" key="1">
    <citation type="submission" date="2023-07" db="EMBL/GenBank/DDBJ databases">
        <title>Genomic Encyclopedia of Type Strains, Phase IV (KMG-IV): sequencing the most valuable type-strain genomes for metagenomic binning, comparative biology and taxonomic classification.</title>
        <authorList>
            <person name="Goeker M."/>
        </authorList>
    </citation>
    <scope>NUCLEOTIDE SEQUENCE [LARGE SCALE GENOMIC DNA]</scope>
    <source>
        <strain evidence="3 4">DSM 9768</strain>
    </source>
</reference>
<dbReference type="Gene3D" id="1.10.150.650">
    <property type="match status" value="1"/>
</dbReference>
<accession>A0ABU0A3G4</accession>
<dbReference type="Proteomes" id="UP001230005">
    <property type="component" value="Unassembled WGS sequence"/>
</dbReference>
<dbReference type="CDD" id="cd07438">
    <property type="entry name" value="PHP_HisPPase_AMP"/>
    <property type="match status" value="1"/>
</dbReference>